<organism evidence="1 2">
    <name type="scientific">Mucilaginibacter pedocola</name>
    <dbReference type="NCBI Taxonomy" id="1792845"/>
    <lineage>
        <taxon>Bacteria</taxon>
        <taxon>Pseudomonadati</taxon>
        <taxon>Bacteroidota</taxon>
        <taxon>Sphingobacteriia</taxon>
        <taxon>Sphingobacteriales</taxon>
        <taxon>Sphingobacteriaceae</taxon>
        <taxon>Mucilaginibacter</taxon>
    </lineage>
</organism>
<comment type="caution">
    <text evidence="1">The sequence shown here is derived from an EMBL/GenBank/DDBJ whole genome shotgun (WGS) entry which is preliminary data.</text>
</comment>
<gene>
    <name evidence="1" type="ORF">BC343_28595</name>
</gene>
<evidence type="ECO:0000313" key="2">
    <source>
        <dbReference type="Proteomes" id="UP000189739"/>
    </source>
</evidence>
<dbReference type="AlphaFoldDB" id="A0A1S9PEA9"/>
<reference evidence="1 2" key="1">
    <citation type="submission" date="2016-07" db="EMBL/GenBank/DDBJ databases">
        <title>Genomic analysis of zinc-resistant bacterium Mucilaginibacter pedocola TBZ30.</title>
        <authorList>
            <person name="Huang J."/>
            <person name="Tang J."/>
        </authorList>
    </citation>
    <scope>NUCLEOTIDE SEQUENCE [LARGE SCALE GENOMIC DNA]</scope>
    <source>
        <strain evidence="1 2">TBZ30</strain>
    </source>
</reference>
<keyword evidence="2" id="KW-1185">Reference proteome</keyword>
<name>A0A1S9PEA9_9SPHI</name>
<dbReference type="Proteomes" id="UP000189739">
    <property type="component" value="Unassembled WGS sequence"/>
</dbReference>
<dbReference type="EMBL" id="MBTF01000014">
    <property type="protein sequence ID" value="OOQ59280.1"/>
    <property type="molecule type" value="Genomic_DNA"/>
</dbReference>
<sequence>MGDIFEIWWRGLSIGTFEVITIDMWYRDGIFRPDNSPKALQFETIVNSFKIAEVTKDPTKGTRILLRSNVTEINALVIALENATLSVRLIMDEKAIKWLIDNVH</sequence>
<dbReference type="OrthoDB" id="680912at2"/>
<dbReference type="RefSeq" id="WP_078348776.1">
    <property type="nucleotide sequence ID" value="NZ_MBTF01000014.1"/>
</dbReference>
<proteinExistence type="predicted"/>
<evidence type="ECO:0000313" key="1">
    <source>
        <dbReference type="EMBL" id="OOQ59280.1"/>
    </source>
</evidence>
<dbReference type="STRING" id="1792845.BC343_28595"/>
<protein>
    <submittedName>
        <fullName evidence="1">Uncharacterized protein</fullName>
    </submittedName>
</protein>
<accession>A0A1S9PEA9</accession>